<keyword evidence="2" id="KW-0472">Membrane</keyword>
<reference evidence="4" key="1">
    <citation type="journal article" date="2021" name="Sci. Rep.">
        <title>Diploid genomic architecture of Nitzschia inconspicua, an elite biomass production diatom.</title>
        <authorList>
            <person name="Oliver A."/>
            <person name="Podell S."/>
            <person name="Pinowska A."/>
            <person name="Traller J.C."/>
            <person name="Smith S.R."/>
            <person name="McClure R."/>
            <person name="Beliaev A."/>
            <person name="Bohutskyi P."/>
            <person name="Hill E.A."/>
            <person name="Rabines A."/>
            <person name="Zheng H."/>
            <person name="Allen L.Z."/>
            <person name="Kuo A."/>
            <person name="Grigoriev I.V."/>
            <person name="Allen A.E."/>
            <person name="Hazlebeck D."/>
            <person name="Allen E.E."/>
        </authorList>
    </citation>
    <scope>NUCLEOTIDE SEQUENCE</scope>
    <source>
        <strain evidence="4">Hildebrandi</strain>
    </source>
</reference>
<keyword evidence="1" id="KW-0175">Coiled coil</keyword>
<sequence>MKFINAASLLFCLSPALAFDGSISADTELGRKLLGKARQLNNNNNNYNYYSWMGSASLKFDGCISIPSFEREDGIRNNLVAKFRLCPDHNCGTCRNAGEYIVEMREFVDVYQDAQREANEAECETAQYNCEYNCQNGNYVYNGNNGNNYYQNQNNGGNNGEYCTYQCLMDQGLDYCFDEQDQVDMNEFAECRAMNEKGGQNNNNNYYNGNGAYQMYYIGAYCTSSGVYAGVFTDSTCTKHAPSGTYEKYNYGYSLPTKPLVSSDCISCSAYNNNGNNNNNNNNNGGITETCQKLYEQSLKCESNLNGVSYKDTSGCELIHTILPKLNSAIKGLRAPTAAKVCAWTFGIGFFALAGYLFLLHRKVMRQKRELEAMGYTEAPHKGGVHA</sequence>
<evidence type="ECO:0000256" key="1">
    <source>
        <dbReference type="SAM" id="Coils"/>
    </source>
</evidence>
<reference evidence="4" key="2">
    <citation type="submission" date="2021-04" db="EMBL/GenBank/DDBJ databases">
        <authorList>
            <person name="Podell S."/>
        </authorList>
    </citation>
    <scope>NUCLEOTIDE SEQUENCE</scope>
    <source>
        <strain evidence="4">Hildebrandi</strain>
    </source>
</reference>
<name>A0A9K3LS39_9STRA</name>
<evidence type="ECO:0000256" key="2">
    <source>
        <dbReference type="SAM" id="Phobius"/>
    </source>
</evidence>
<evidence type="ECO:0000313" key="4">
    <source>
        <dbReference type="EMBL" id="KAG7367172.1"/>
    </source>
</evidence>
<protein>
    <submittedName>
        <fullName evidence="4">Uncharacterized protein</fullName>
    </submittedName>
</protein>
<comment type="caution">
    <text evidence="4">The sequence shown here is derived from an EMBL/GenBank/DDBJ whole genome shotgun (WGS) entry which is preliminary data.</text>
</comment>
<dbReference type="Proteomes" id="UP000693970">
    <property type="component" value="Unassembled WGS sequence"/>
</dbReference>
<feature type="signal peptide" evidence="3">
    <location>
        <begin position="1"/>
        <end position="18"/>
    </location>
</feature>
<dbReference type="AlphaFoldDB" id="A0A9K3LS39"/>
<keyword evidence="2" id="KW-0812">Transmembrane</keyword>
<feature type="chain" id="PRO_5039942109" evidence="3">
    <location>
        <begin position="19"/>
        <end position="387"/>
    </location>
</feature>
<gene>
    <name evidence="4" type="ORF">IV203_029842</name>
</gene>
<dbReference type="PANTHER" id="PTHR36911">
    <property type="entry name" value="LIM ZINC-BINDING DOMAIN-CONTAINING PROTEIN-RELATED"/>
    <property type="match status" value="1"/>
</dbReference>
<keyword evidence="5" id="KW-1185">Reference proteome</keyword>
<proteinExistence type="predicted"/>
<dbReference type="PANTHER" id="PTHR36911:SF3">
    <property type="entry name" value="GATA ZINC FINGER DOMAIN-CONTAINING PROTEIN 4-RELATED"/>
    <property type="match status" value="1"/>
</dbReference>
<keyword evidence="2" id="KW-1133">Transmembrane helix</keyword>
<keyword evidence="3" id="KW-0732">Signal</keyword>
<dbReference type="OrthoDB" id="45095at2759"/>
<evidence type="ECO:0000313" key="5">
    <source>
        <dbReference type="Proteomes" id="UP000693970"/>
    </source>
</evidence>
<feature type="transmembrane region" description="Helical" evidence="2">
    <location>
        <begin position="343"/>
        <end position="360"/>
    </location>
</feature>
<feature type="coiled-coil region" evidence="1">
    <location>
        <begin position="104"/>
        <end position="131"/>
    </location>
</feature>
<accession>A0A9K3LS39</accession>
<organism evidence="4 5">
    <name type="scientific">Nitzschia inconspicua</name>
    <dbReference type="NCBI Taxonomy" id="303405"/>
    <lineage>
        <taxon>Eukaryota</taxon>
        <taxon>Sar</taxon>
        <taxon>Stramenopiles</taxon>
        <taxon>Ochrophyta</taxon>
        <taxon>Bacillariophyta</taxon>
        <taxon>Bacillariophyceae</taxon>
        <taxon>Bacillariophycidae</taxon>
        <taxon>Bacillariales</taxon>
        <taxon>Bacillariaceae</taxon>
        <taxon>Nitzschia</taxon>
    </lineage>
</organism>
<evidence type="ECO:0000256" key="3">
    <source>
        <dbReference type="SAM" id="SignalP"/>
    </source>
</evidence>
<dbReference type="EMBL" id="JAGRRH010000007">
    <property type="protein sequence ID" value="KAG7367172.1"/>
    <property type="molecule type" value="Genomic_DNA"/>
</dbReference>